<dbReference type="Proteomes" id="UP001241169">
    <property type="component" value="Unassembled WGS sequence"/>
</dbReference>
<comment type="caution">
    <text evidence="1">The sequence shown here is derived from an EMBL/GenBank/DDBJ whole genome shotgun (WGS) entry which is preliminary data.</text>
</comment>
<dbReference type="GeneID" id="85372051"/>
<reference evidence="1 2" key="1">
    <citation type="submission" date="2016-10" db="EMBL/GenBank/DDBJ databases">
        <title>The genome sequence of Colletotrichum fioriniae PJ7.</title>
        <authorList>
            <person name="Baroncelli R."/>
        </authorList>
    </citation>
    <scope>NUCLEOTIDE SEQUENCE [LARGE SCALE GENOMIC DNA]</scope>
    <source>
        <strain evidence="1 2">IMI 384185</strain>
    </source>
</reference>
<organism evidence="1 2">
    <name type="scientific">Colletotrichum paranaense</name>
    <dbReference type="NCBI Taxonomy" id="1914294"/>
    <lineage>
        <taxon>Eukaryota</taxon>
        <taxon>Fungi</taxon>
        <taxon>Dikarya</taxon>
        <taxon>Ascomycota</taxon>
        <taxon>Pezizomycotina</taxon>
        <taxon>Sordariomycetes</taxon>
        <taxon>Hypocreomycetidae</taxon>
        <taxon>Glomerellales</taxon>
        <taxon>Glomerellaceae</taxon>
        <taxon>Colletotrichum</taxon>
        <taxon>Colletotrichum acutatum species complex</taxon>
    </lineage>
</organism>
<dbReference type="RefSeq" id="XP_060352358.1">
    <property type="nucleotide sequence ID" value="XM_060488152.1"/>
</dbReference>
<protein>
    <submittedName>
        <fullName evidence="1">Uncharacterized protein</fullName>
    </submittedName>
</protein>
<evidence type="ECO:0000313" key="1">
    <source>
        <dbReference type="EMBL" id="KAK1543233.1"/>
    </source>
</evidence>
<sequence length="137" mass="15216">MLSGLDPSPSPPICSGFPRSIPHGHRVQIWLDLIKRSDTRVSAQGCVSVRLWPRYRPTGSPISKHQLVTSDGLGVYRPRTVRQWSWWASSQPTFGGPLQSSQYRSYGRSPCLSAAAAAAKHPQHMAIQQPIRIFKVS</sequence>
<dbReference type="EMBL" id="MOPA01000003">
    <property type="protein sequence ID" value="KAK1543233.1"/>
    <property type="molecule type" value="Genomic_DNA"/>
</dbReference>
<name>A0ABQ9SUR6_9PEZI</name>
<keyword evidence="2" id="KW-1185">Reference proteome</keyword>
<gene>
    <name evidence="1" type="ORF">CPAR01_03866</name>
</gene>
<evidence type="ECO:0000313" key="2">
    <source>
        <dbReference type="Proteomes" id="UP001241169"/>
    </source>
</evidence>
<accession>A0ABQ9SUR6</accession>
<proteinExistence type="predicted"/>